<evidence type="ECO:0000256" key="4">
    <source>
        <dbReference type="ARBA" id="ARBA00008819"/>
    </source>
</evidence>
<feature type="domain" description="BPG-independent PGAM N-terminal" evidence="15">
    <location>
        <begin position="83"/>
        <end position="292"/>
    </location>
</feature>
<dbReference type="InterPro" id="IPR005995">
    <property type="entry name" value="Pgm_bpd_ind"/>
</dbReference>
<dbReference type="InterPro" id="IPR006124">
    <property type="entry name" value="Metalloenzyme"/>
</dbReference>
<feature type="binding site" evidence="9 12">
    <location>
        <begin position="153"/>
        <end position="154"/>
    </location>
    <ligand>
        <name>substrate</name>
    </ligand>
</feature>
<evidence type="ECO:0000256" key="2">
    <source>
        <dbReference type="ARBA" id="ARBA00002315"/>
    </source>
</evidence>
<dbReference type="PIRSF" id="PIRSF001492">
    <property type="entry name" value="IPGAM"/>
    <property type="match status" value="1"/>
</dbReference>
<dbReference type="UniPathway" id="UPA00109">
    <property type="reaction ID" value="UER00186"/>
</dbReference>
<evidence type="ECO:0000259" key="14">
    <source>
        <dbReference type="Pfam" id="PF01676"/>
    </source>
</evidence>
<evidence type="ECO:0000256" key="3">
    <source>
        <dbReference type="ARBA" id="ARBA00004798"/>
    </source>
</evidence>
<dbReference type="HAMAP" id="MF_01038">
    <property type="entry name" value="GpmI"/>
    <property type="match status" value="1"/>
</dbReference>
<dbReference type="EC" id="5.4.2.12" evidence="9 10"/>
<comment type="function">
    <text evidence="2 9">Catalyzes the interconversion of 2-phosphoglycerate and 3-phosphoglycerate.</text>
</comment>
<feature type="binding site" evidence="9 12">
    <location>
        <position position="185"/>
    </location>
    <ligand>
        <name>substrate</name>
    </ligand>
</feature>
<protein>
    <recommendedName>
        <fullName evidence="9 10">2,3-bisphosphoglycerate-independent phosphoglycerate mutase</fullName>
        <shortName evidence="9">BPG-independent PGAM</shortName>
        <shortName evidence="9">Phosphoglyceromutase</shortName>
        <shortName evidence="9">iPGM</shortName>
        <ecNumber evidence="9 10">5.4.2.12</ecNumber>
    </recommendedName>
</protein>
<keyword evidence="7 9" id="KW-0464">Manganese</keyword>
<feature type="binding site" evidence="9 13">
    <location>
        <position position="459"/>
    </location>
    <ligand>
        <name>Mn(2+)</name>
        <dbReference type="ChEBI" id="CHEBI:29035"/>
        <label>1</label>
    </ligand>
</feature>
<dbReference type="CDD" id="cd16010">
    <property type="entry name" value="iPGM"/>
    <property type="match status" value="1"/>
</dbReference>
<feature type="binding site" evidence="9 12">
    <location>
        <position position="333"/>
    </location>
    <ligand>
        <name>substrate</name>
    </ligand>
</feature>
<evidence type="ECO:0000256" key="13">
    <source>
        <dbReference type="PIRSR" id="PIRSR001492-3"/>
    </source>
</evidence>
<comment type="cofactor">
    <cofactor evidence="9">
        <name>Mn(2+)</name>
        <dbReference type="ChEBI" id="CHEBI:29035"/>
    </cofactor>
    <text evidence="9">Binds 2 manganese ions per subunit.</text>
</comment>
<accession>A0A2G9YRV4</accession>
<feature type="binding site" evidence="9 13">
    <location>
        <position position="63"/>
    </location>
    <ligand>
        <name>Mn(2+)</name>
        <dbReference type="ChEBI" id="CHEBI:29035"/>
        <label>2</label>
    </ligand>
</feature>
<comment type="subunit">
    <text evidence="9">Monomer.</text>
</comment>
<reference evidence="16 17" key="1">
    <citation type="submission" date="2017-09" db="EMBL/GenBank/DDBJ databases">
        <title>Depth-based differentiation of microbial function through sediment-hosted aquifers and enrichment of novel symbionts in the deep terrestrial subsurface.</title>
        <authorList>
            <person name="Probst A.J."/>
            <person name="Ladd B."/>
            <person name="Jarett J.K."/>
            <person name="Geller-Mcgrath D.E."/>
            <person name="Sieber C.M."/>
            <person name="Emerson J.B."/>
            <person name="Anantharaman K."/>
            <person name="Thomas B.C."/>
            <person name="Malmstrom R."/>
            <person name="Stieglmeier M."/>
            <person name="Klingl A."/>
            <person name="Woyke T."/>
            <person name="Ryan C.M."/>
            <person name="Banfield J.F."/>
        </authorList>
    </citation>
    <scope>NUCLEOTIDE SEQUENCE [LARGE SCALE GENOMIC DNA]</scope>
    <source>
        <strain evidence="16">CG23_combo_of_CG06-09_8_20_14_all_40_13</strain>
    </source>
</reference>
<feature type="binding site" evidence="9 12">
    <location>
        <position position="123"/>
    </location>
    <ligand>
        <name>substrate</name>
    </ligand>
</feature>
<feature type="binding site" evidence="9 13">
    <location>
        <position position="440"/>
    </location>
    <ligand>
        <name>Mn(2+)</name>
        <dbReference type="ChEBI" id="CHEBI:29035"/>
        <label>2</label>
    </ligand>
</feature>
<dbReference type="AlphaFoldDB" id="A0A2G9YRV4"/>
<dbReference type="InterPro" id="IPR036646">
    <property type="entry name" value="PGAM_B_sf"/>
</dbReference>
<dbReference type="Proteomes" id="UP000231567">
    <property type="component" value="Unassembled WGS sequence"/>
</dbReference>
<dbReference type="Pfam" id="PF01676">
    <property type="entry name" value="Metalloenzyme"/>
    <property type="match status" value="1"/>
</dbReference>
<feature type="binding site" evidence="9 12">
    <location>
        <begin position="256"/>
        <end position="259"/>
    </location>
    <ligand>
        <name>substrate</name>
    </ligand>
</feature>
<evidence type="ECO:0000256" key="10">
    <source>
        <dbReference type="NCBIfam" id="TIGR01307"/>
    </source>
</evidence>
<dbReference type="PANTHER" id="PTHR31637">
    <property type="entry name" value="2,3-BISPHOSPHOGLYCERATE-INDEPENDENT PHOSPHOGLYCERATE MUTASE"/>
    <property type="match status" value="1"/>
</dbReference>
<dbReference type="InterPro" id="IPR017850">
    <property type="entry name" value="Alkaline_phosphatase_core_sf"/>
</dbReference>
<dbReference type="GO" id="GO:0030145">
    <property type="term" value="F:manganese ion binding"/>
    <property type="evidence" value="ECO:0007669"/>
    <property type="project" value="UniProtKB-UniRule"/>
</dbReference>
<dbReference type="Pfam" id="PF06415">
    <property type="entry name" value="iPGM_N"/>
    <property type="match status" value="1"/>
</dbReference>
<comment type="pathway">
    <text evidence="3 9">Carbohydrate degradation; glycolysis; pyruvate from D-glyceraldehyde 3-phosphate: step 3/5.</text>
</comment>
<feature type="binding site" evidence="9 13">
    <location>
        <position position="399"/>
    </location>
    <ligand>
        <name>Mn(2+)</name>
        <dbReference type="ChEBI" id="CHEBI:29035"/>
        <label>1</label>
    </ligand>
</feature>
<evidence type="ECO:0000256" key="6">
    <source>
        <dbReference type="ARBA" id="ARBA00023152"/>
    </source>
</evidence>
<dbReference type="GO" id="GO:0006096">
    <property type="term" value="P:glycolytic process"/>
    <property type="evidence" value="ECO:0007669"/>
    <property type="project" value="UniProtKB-UniRule"/>
</dbReference>
<dbReference type="Gene3D" id="3.40.1450.10">
    <property type="entry name" value="BPG-independent phosphoglycerate mutase, domain B"/>
    <property type="match status" value="1"/>
</dbReference>
<keyword evidence="6 9" id="KW-0324">Glycolysis</keyword>
<evidence type="ECO:0000256" key="11">
    <source>
        <dbReference type="PIRSR" id="PIRSR001492-1"/>
    </source>
</evidence>
<evidence type="ECO:0000259" key="15">
    <source>
        <dbReference type="Pfam" id="PF06415"/>
    </source>
</evidence>
<comment type="similarity">
    <text evidence="4 9">Belongs to the BPG-independent phosphoglycerate mutase family.</text>
</comment>
<name>A0A2G9YRV4_9BACT</name>
<dbReference type="SUPFAM" id="SSF53649">
    <property type="entry name" value="Alkaline phosphatase-like"/>
    <property type="match status" value="1"/>
</dbReference>
<feature type="binding site" evidence="9 13">
    <location>
        <position position="403"/>
    </location>
    <ligand>
        <name>Mn(2+)</name>
        <dbReference type="ChEBI" id="CHEBI:29035"/>
        <label>1</label>
    </ligand>
</feature>
<dbReference type="InterPro" id="IPR011258">
    <property type="entry name" value="BPG-indep_PGM_N"/>
</dbReference>
<proteinExistence type="inferred from homology"/>
<evidence type="ECO:0000256" key="9">
    <source>
        <dbReference type="HAMAP-Rule" id="MF_01038"/>
    </source>
</evidence>
<evidence type="ECO:0000313" key="16">
    <source>
        <dbReference type="EMBL" id="PIP21964.1"/>
    </source>
</evidence>
<evidence type="ECO:0000256" key="1">
    <source>
        <dbReference type="ARBA" id="ARBA00000370"/>
    </source>
</evidence>
<dbReference type="SUPFAM" id="SSF64158">
    <property type="entry name" value="2,3-Bisphosphoglycerate-independent phosphoglycerate mutase, substrate-binding domain"/>
    <property type="match status" value="1"/>
</dbReference>
<feature type="active site" description="Phosphoserine intermediate" evidence="9 11">
    <location>
        <position position="63"/>
    </location>
</feature>
<evidence type="ECO:0000256" key="12">
    <source>
        <dbReference type="PIRSR" id="PIRSR001492-2"/>
    </source>
</evidence>
<feature type="binding site" evidence="9 13">
    <location>
        <position position="13"/>
    </location>
    <ligand>
        <name>Mn(2+)</name>
        <dbReference type="ChEBI" id="CHEBI:29035"/>
        <label>2</label>
    </ligand>
</feature>
<dbReference type="FunFam" id="3.40.1450.10:FF:000002">
    <property type="entry name" value="2,3-bisphosphoglycerate-independent phosphoglycerate mutase"/>
    <property type="match status" value="1"/>
</dbReference>
<keyword evidence="5 9" id="KW-0479">Metal-binding</keyword>
<dbReference type="GO" id="GO:0005829">
    <property type="term" value="C:cytosol"/>
    <property type="evidence" value="ECO:0007669"/>
    <property type="project" value="TreeGrafter"/>
</dbReference>
<feature type="domain" description="Metalloenzyme" evidence="14">
    <location>
        <begin position="6"/>
        <end position="507"/>
    </location>
</feature>
<dbReference type="GO" id="GO:0006007">
    <property type="term" value="P:glucose catabolic process"/>
    <property type="evidence" value="ECO:0007669"/>
    <property type="project" value="InterPro"/>
</dbReference>
<dbReference type="PANTHER" id="PTHR31637:SF0">
    <property type="entry name" value="2,3-BISPHOSPHOGLYCERATE-INDEPENDENT PHOSPHOGLYCERATE MUTASE"/>
    <property type="match status" value="1"/>
</dbReference>
<evidence type="ECO:0000256" key="8">
    <source>
        <dbReference type="ARBA" id="ARBA00023235"/>
    </source>
</evidence>
<dbReference type="EMBL" id="PCRM01000002">
    <property type="protein sequence ID" value="PIP21964.1"/>
    <property type="molecule type" value="Genomic_DNA"/>
</dbReference>
<comment type="catalytic activity">
    <reaction evidence="1 9">
        <text>(2R)-2-phosphoglycerate = (2R)-3-phosphoglycerate</text>
        <dbReference type="Rhea" id="RHEA:15901"/>
        <dbReference type="ChEBI" id="CHEBI:58272"/>
        <dbReference type="ChEBI" id="CHEBI:58289"/>
        <dbReference type="EC" id="5.4.2.12"/>
    </reaction>
</comment>
<comment type="caution">
    <text evidence="16">The sequence shown here is derived from an EMBL/GenBank/DDBJ whole genome shotgun (WGS) entry which is preliminary data.</text>
</comment>
<sequence>MSDIVKVLLIILDGFGACVEEKGNAILQAKTPYFDKLLQTYPKTVISAASQEVGLPWGEMGNSEVGHLNIGAGRLVMQEFTRISQSIADGSFFKNEVLINTIDSVKNKGKLHLLGLVSNGGVHSYIDHLMALLDLCKKRDVKEVCIHAILDGRDTGEKTATRFLAQVDKKIAEVGFGKIASLCGRYFAMDRDKHWDRIQQAFLLLTQGKGETFDNYQTALENAYKNKQTDEFVTPKVIGAKTTIADGDAVIFFNFRSDRSIQLTKSFVDLNFNSFARHDFQNLKFTTFTDYEDNLPVSIVFSSIALANELKNPLSGFIASQNAKQLKIAETEKYAHVTYFFNSGQKEPFAGEERIIIKSPPVKTYNLKPEMSAGQLTDKALDSLCKNFPLTVINFANPDMVGHSGNLKATIFAIEFVDKQLAKLIESALKNNFTIIVTADHGNAESMINLATGGPDKEHTVNPVPLILISKQHVGQGAAVSKQELFSMPTTGILADVSPTIIELLSWQKPKEMNGVSLISSLS</sequence>
<keyword evidence="8 9" id="KW-0413">Isomerase</keyword>
<dbReference type="GO" id="GO:0004619">
    <property type="term" value="F:phosphoglycerate mutase activity"/>
    <property type="evidence" value="ECO:0007669"/>
    <property type="project" value="UniProtKB-UniRule"/>
</dbReference>
<organism evidence="16 17">
    <name type="scientific">Candidatus Nealsonbacteria bacterium CG23_combo_of_CG06-09_8_20_14_all_40_13</name>
    <dbReference type="NCBI Taxonomy" id="1974724"/>
    <lineage>
        <taxon>Bacteria</taxon>
        <taxon>Candidatus Nealsoniibacteriota</taxon>
    </lineage>
</organism>
<dbReference type="Gene3D" id="3.40.720.10">
    <property type="entry name" value="Alkaline Phosphatase, subunit A"/>
    <property type="match status" value="1"/>
</dbReference>
<dbReference type="NCBIfam" id="TIGR01307">
    <property type="entry name" value="pgm_bpd_ind"/>
    <property type="match status" value="1"/>
</dbReference>
<gene>
    <name evidence="9" type="primary">gpmI</name>
    <name evidence="16" type="ORF">COX39_00085</name>
</gene>
<evidence type="ECO:0000313" key="17">
    <source>
        <dbReference type="Proteomes" id="UP000231567"/>
    </source>
</evidence>
<evidence type="ECO:0000256" key="7">
    <source>
        <dbReference type="ARBA" id="ARBA00023211"/>
    </source>
</evidence>
<feature type="binding site" evidence="9 13">
    <location>
        <position position="441"/>
    </location>
    <ligand>
        <name>Mn(2+)</name>
        <dbReference type="ChEBI" id="CHEBI:29035"/>
        <label>2</label>
    </ligand>
</feature>
<evidence type="ECO:0000256" key="5">
    <source>
        <dbReference type="ARBA" id="ARBA00022723"/>
    </source>
</evidence>
<feature type="binding site" evidence="9 12">
    <location>
        <position position="191"/>
    </location>
    <ligand>
        <name>substrate</name>
    </ligand>
</feature>